<keyword evidence="6" id="KW-1003">Cell membrane</keyword>
<dbReference type="GO" id="GO:0034707">
    <property type="term" value="C:chloride channel complex"/>
    <property type="evidence" value="ECO:0007669"/>
    <property type="project" value="UniProtKB-KW"/>
</dbReference>
<feature type="transmembrane region" description="Helical" evidence="6">
    <location>
        <begin position="72"/>
        <end position="94"/>
    </location>
</feature>
<evidence type="ECO:0000313" key="8">
    <source>
        <dbReference type="WBParaSite" id="PEQ_0001096201-mRNA-1"/>
    </source>
</evidence>
<keyword evidence="4 6" id="KW-0472">Membrane</keyword>
<dbReference type="GO" id="GO:0005886">
    <property type="term" value="C:plasma membrane"/>
    <property type="evidence" value="ECO:0007669"/>
    <property type="project" value="UniProtKB-SubCell"/>
</dbReference>
<keyword evidence="2 6" id="KW-0812">Transmembrane</keyword>
<keyword evidence="6" id="KW-0868">Chloride</keyword>
<keyword evidence="6" id="KW-0407">Ion channel</keyword>
<feature type="transmembrane region" description="Helical" evidence="6">
    <location>
        <begin position="41"/>
        <end position="60"/>
    </location>
</feature>
<dbReference type="Pfam" id="PF01062">
    <property type="entry name" value="Bestrophin"/>
    <property type="match status" value="1"/>
</dbReference>
<dbReference type="PANTHER" id="PTHR10736">
    <property type="entry name" value="BESTROPHIN"/>
    <property type="match status" value="1"/>
</dbReference>
<evidence type="ECO:0000256" key="1">
    <source>
        <dbReference type="ARBA" id="ARBA00004370"/>
    </source>
</evidence>
<evidence type="ECO:0000256" key="4">
    <source>
        <dbReference type="ARBA" id="ARBA00023136"/>
    </source>
</evidence>
<evidence type="ECO:0000256" key="3">
    <source>
        <dbReference type="ARBA" id="ARBA00022989"/>
    </source>
</evidence>
<dbReference type="AlphaFoldDB" id="A0A914RXP8"/>
<keyword evidence="7" id="KW-1185">Reference proteome</keyword>
<dbReference type="InterPro" id="IPR021134">
    <property type="entry name" value="Bestrophin-like"/>
</dbReference>
<name>A0A914RXP8_PAREQ</name>
<keyword evidence="6" id="KW-0406">Ion transport</keyword>
<organism evidence="7 8">
    <name type="scientific">Parascaris equorum</name>
    <name type="common">Equine roundworm</name>
    <dbReference type="NCBI Taxonomy" id="6256"/>
    <lineage>
        <taxon>Eukaryota</taxon>
        <taxon>Metazoa</taxon>
        <taxon>Ecdysozoa</taxon>
        <taxon>Nematoda</taxon>
        <taxon>Chromadorea</taxon>
        <taxon>Rhabditida</taxon>
        <taxon>Spirurina</taxon>
        <taxon>Ascaridomorpha</taxon>
        <taxon>Ascaridoidea</taxon>
        <taxon>Ascarididae</taxon>
        <taxon>Parascaris</taxon>
    </lineage>
</organism>
<dbReference type="PANTHER" id="PTHR10736:SF0">
    <property type="entry name" value="BESTROPHIN HOMOLOG"/>
    <property type="match status" value="1"/>
</dbReference>
<dbReference type="Proteomes" id="UP000887564">
    <property type="component" value="Unplaced"/>
</dbReference>
<dbReference type="GO" id="GO:0005254">
    <property type="term" value="F:chloride channel activity"/>
    <property type="evidence" value="ECO:0007669"/>
    <property type="project" value="UniProtKB-KW"/>
</dbReference>
<comment type="similarity">
    <text evidence="5 6">Belongs to the anion channel-forming bestrophin (TC 1.A.46) family. Calcium-sensitive chloride channel subfamily.</text>
</comment>
<keyword evidence="6" id="KW-0869">Chloride channel</keyword>
<dbReference type="WBParaSite" id="PEQ_0001096201-mRNA-1">
    <property type="protein sequence ID" value="PEQ_0001096201-mRNA-1"/>
    <property type="gene ID" value="PEQ_0001096201"/>
</dbReference>
<evidence type="ECO:0000256" key="2">
    <source>
        <dbReference type="ARBA" id="ARBA00022692"/>
    </source>
</evidence>
<reference evidence="8" key="1">
    <citation type="submission" date="2022-11" db="UniProtKB">
        <authorList>
            <consortium name="WormBaseParasite"/>
        </authorList>
    </citation>
    <scope>IDENTIFICATION</scope>
</reference>
<dbReference type="InterPro" id="IPR000615">
    <property type="entry name" value="Bestrophin"/>
</dbReference>
<evidence type="ECO:0000313" key="7">
    <source>
        <dbReference type="Proteomes" id="UP000887564"/>
    </source>
</evidence>
<keyword evidence="3 6" id="KW-1133">Transmembrane helix</keyword>
<protein>
    <recommendedName>
        <fullName evidence="6">Bestrophin homolog</fullName>
    </recommendedName>
</protein>
<proteinExistence type="inferred from homology"/>
<evidence type="ECO:0000256" key="6">
    <source>
        <dbReference type="RuleBase" id="RU363126"/>
    </source>
</evidence>
<sequence length="104" mass="12608">MYRLNESLFVLEKMTVTYTLEVSQARFWGFPKLLARWRGSIYRLMYREMCGFLIAYYIVARFERLAIYCKEFTAVVPITFLMGFYVAFVVGRWWQQYLAIPWPD</sequence>
<comment type="function">
    <text evidence="6">Forms chloride channels.</text>
</comment>
<keyword evidence="6" id="KW-0813">Transport</keyword>
<comment type="subcellular location">
    <subcellularLocation>
        <location evidence="6">Cell membrane</location>
        <topology evidence="6">Multi-pass membrane protein</topology>
    </subcellularLocation>
    <subcellularLocation>
        <location evidence="1">Membrane</location>
    </subcellularLocation>
</comment>
<accession>A0A914RXP8</accession>
<evidence type="ECO:0000256" key="5">
    <source>
        <dbReference type="ARBA" id="ARBA00034769"/>
    </source>
</evidence>